<feature type="signal peptide" evidence="2">
    <location>
        <begin position="1"/>
        <end position="22"/>
    </location>
</feature>
<reference evidence="3 4" key="1">
    <citation type="submission" date="2018-07" db="EMBL/GenBank/DDBJ databases">
        <title>Leeuwenhoekiella genomics.</title>
        <authorList>
            <person name="Tahon G."/>
            <person name="Willems A."/>
        </authorList>
    </citation>
    <scope>NUCLEOTIDE SEQUENCE [LARGE SCALE GENOMIC DNA]</scope>
    <source>
        <strain evidence="3 4">LMG 29608</strain>
    </source>
</reference>
<keyword evidence="4" id="KW-1185">Reference proteome</keyword>
<keyword evidence="1" id="KW-0175">Coiled coil</keyword>
<dbReference type="Proteomes" id="UP000289859">
    <property type="component" value="Unassembled WGS sequence"/>
</dbReference>
<protein>
    <submittedName>
        <fullName evidence="3">Uncharacterized protein</fullName>
    </submittedName>
</protein>
<comment type="caution">
    <text evidence="3">The sequence shown here is derived from an EMBL/GenBank/DDBJ whole genome shotgun (WGS) entry which is preliminary data.</text>
</comment>
<sequence>MNYIQRIYLFICCSLLALSVQAQDQVSAQIIKERDSLLLNLNKQLEDNAVKLKSLQGEFSDLNPNRTSQRLGSLDSIISKQENRITLLENSRKIQLKLNGQLAFTELMSIHRDIKPSNLLLSSQEFFSKIAAINNPMNYPAYESWFKEYQDWYERKKGKDNWMDLINKSITLLNEPASNVPLYGSLYQTFSTGITSALEIVGGAGRDLRDKTPQMLNVLNTASQFSQQQSIIDNEWKSINEELNKLENEYNRLLEEQANYYGLSLSAVKQYQNATLDSERELIKNKFRKAINDKIAAWEAQHNKNWLTEVERFMVKTQSLRQRFGQLTLRMKSNIAKYKELITQFSKNDNFADEFRTKLKELQSSIDQVDANFDAVFNPSKYIEDSAVMYITQ</sequence>
<feature type="chain" id="PRO_5020712009" evidence="2">
    <location>
        <begin position="23"/>
        <end position="393"/>
    </location>
</feature>
<dbReference type="AlphaFoldDB" id="A0A4Q0P1I2"/>
<dbReference type="RefSeq" id="WP_128766273.1">
    <property type="nucleotide sequence ID" value="NZ_JBHUOO010000006.1"/>
</dbReference>
<dbReference type="OrthoDB" id="816769at2"/>
<accession>A0A4Q0P1I2</accession>
<feature type="coiled-coil region" evidence="1">
    <location>
        <begin position="236"/>
        <end position="263"/>
    </location>
</feature>
<name>A0A4Q0P1I2_9FLAO</name>
<evidence type="ECO:0000313" key="3">
    <source>
        <dbReference type="EMBL" id="RXG19928.1"/>
    </source>
</evidence>
<gene>
    <name evidence="3" type="ORF">DSM02_2949</name>
</gene>
<evidence type="ECO:0000256" key="1">
    <source>
        <dbReference type="SAM" id="Coils"/>
    </source>
</evidence>
<evidence type="ECO:0000313" key="4">
    <source>
        <dbReference type="Proteomes" id="UP000289859"/>
    </source>
</evidence>
<organism evidence="3 4">
    <name type="scientific">Leeuwenhoekiella polynyae</name>
    <dbReference type="NCBI Taxonomy" id="1550906"/>
    <lineage>
        <taxon>Bacteria</taxon>
        <taxon>Pseudomonadati</taxon>
        <taxon>Bacteroidota</taxon>
        <taxon>Flavobacteriia</taxon>
        <taxon>Flavobacteriales</taxon>
        <taxon>Flavobacteriaceae</taxon>
        <taxon>Leeuwenhoekiella</taxon>
    </lineage>
</organism>
<evidence type="ECO:0000256" key="2">
    <source>
        <dbReference type="SAM" id="SignalP"/>
    </source>
</evidence>
<keyword evidence="2" id="KW-0732">Signal</keyword>
<proteinExistence type="predicted"/>
<dbReference type="EMBL" id="QOVK01000015">
    <property type="protein sequence ID" value="RXG19928.1"/>
    <property type="molecule type" value="Genomic_DNA"/>
</dbReference>